<dbReference type="EMBL" id="UGQL01000002">
    <property type="protein sequence ID" value="STZ70156.1"/>
    <property type="molecule type" value="Genomic_DNA"/>
</dbReference>
<proteinExistence type="predicted"/>
<keyword evidence="2" id="KW-1185">Reference proteome</keyword>
<evidence type="ECO:0000313" key="1">
    <source>
        <dbReference type="EMBL" id="STZ70156.1"/>
    </source>
</evidence>
<evidence type="ECO:0000313" key="2">
    <source>
        <dbReference type="Proteomes" id="UP000255024"/>
    </source>
</evidence>
<dbReference type="RefSeq" id="WP_115092704.1">
    <property type="nucleotide sequence ID" value="NZ_CP068107.1"/>
</dbReference>
<name>A0A378U4X1_MYROD</name>
<dbReference type="Proteomes" id="UP000255024">
    <property type="component" value="Unassembled WGS sequence"/>
</dbReference>
<organism evidence="1 2">
    <name type="scientific">Myroides odoratus</name>
    <name type="common">Flavobacterium odoratum</name>
    <dbReference type="NCBI Taxonomy" id="256"/>
    <lineage>
        <taxon>Bacteria</taxon>
        <taxon>Pseudomonadati</taxon>
        <taxon>Bacteroidota</taxon>
        <taxon>Flavobacteriia</taxon>
        <taxon>Flavobacteriales</taxon>
        <taxon>Flavobacteriaceae</taxon>
        <taxon>Myroides</taxon>
    </lineage>
</organism>
<gene>
    <name evidence="1" type="ORF">NCTC11179_03689</name>
</gene>
<reference evidence="1 2" key="1">
    <citation type="submission" date="2018-06" db="EMBL/GenBank/DDBJ databases">
        <authorList>
            <consortium name="Pathogen Informatics"/>
            <person name="Doyle S."/>
        </authorList>
    </citation>
    <scope>NUCLEOTIDE SEQUENCE [LARGE SCALE GENOMIC DNA]</scope>
    <source>
        <strain evidence="1 2">NCTC11179</strain>
    </source>
</reference>
<sequence length="141" mass="16261">MKDSIIFSCQKLLIGGLFLLVGNTYGQEKPTTNQVIEEVVITTDAQDLEGKVWDMGLYYYCKFTRDDERKAVIDGYIRLTPTRIEEIRRRASREHNVAEKDVTIISGSDRKEYGAYDVCVGGTKYSYIRKGTVYTYYKKVK</sequence>
<protein>
    <submittedName>
        <fullName evidence="1">Uncharacterized protein</fullName>
    </submittedName>
</protein>
<accession>A0A378U4X1</accession>
<dbReference type="AlphaFoldDB" id="A0A378U4X1"/>